<dbReference type="AlphaFoldDB" id="A0A1B1MDQ2"/>
<dbReference type="InterPro" id="IPR013783">
    <property type="entry name" value="Ig-like_fold"/>
</dbReference>
<proteinExistence type="predicted"/>
<dbReference type="GO" id="GO:0005975">
    <property type="term" value="P:carbohydrate metabolic process"/>
    <property type="evidence" value="ECO:0007669"/>
    <property type="project" value="UniProtKB-ARBA"/>
</dbReference>
<dbReference type="KEGG" id="sls:SLINC_4403"/>
<protein>
    <submittedName>
        <fullName evidence="1">Uncharacterized protein</fullName>
    </submittedName>
</protein>
<dbReference type="Gene3D" id="2.60.40.10">
    <property type="entry name" value="Immunoglobulins"/>
    <property type="match status" value="1"/>
</dbReference>
<accession>A0A1B1MDQ2</accession>
<evidence type="ECO:0000313" key="2">
    <source>
        <dbReference type="Proteomes" id="UP000092598"/>
    </source>
</evidence>
<reference evidence="1 2" key="1">
    <citation type="submission" date="2016-07" db="EMBL/GenBank/DDBJ databases">
        <title>Enhancement of antibiotic productionsby engineered nitrateutilization in actinobacteria.</title>
        <authorList>
            <person name="Meng S.C."/>
        </authorList>
    </citation>
    <scope>NUCLEOTIDE SEQUENCE [LARGE SCALE GENOMIC DNA]</scope>
    <source>
        <strain evidence="1 2">NRRL 2936</strain>
    </source>
</reference>
<dbReference type="PATRIC" id="fig|1915.4.peg.4869"/>
<gene>
    <name evidence="1" type="ORF">SLINC_4403</name>
</gene>
<dbReference type="Proteomes" id="UP000092598">
    <property type="component" value="Chromosome"/>
</dbReference>
<name>A0A1B1MDQ2_STRLN</name>
<dbReference type="EMBL" id="CP016438">
    <property type="protein sequence ID" value="ANS66627.1"/>
    <property type="molecule type" value="Genomic_DNA"/>
</dbReference>
<keyword evidence="2" id="KW-1185">Reference proteome</keyword>
<sequence>MATVAPAPAQAGETRGRELWAAVTIAPGREGVVAVAGYGGAALEAGSVLTLTAPDGTAVTDAPLDARGYRGAVASDGGSGTYTFTGGTPGTGAWGGLTFPFVLSVPADAVPGTRLSDCSLRLLDARGRARDQGACVVTVGLTEPTLSRPHSGVPLDALPEASGTAYPGAQITVRDAGENEVCTTTAAADGLWSCAPSAALAAGPGRLQATATLNGVSATSEQITITVTV</sequence>
<evidence type="ECO:0000313" key="1">
    <source>
        <dbReference type="EMBL" id="ANS66627.1"/>
    </source>
</evidence>
<organism evidence="1 2">
    <name type="scientific">Streptomyces lincolnensis</name>
    <dbReference type="NCBI Taxonomy" id="1915"/>
    <lineage>
        <taxon>Bacteria</taxon>
        <taxon>Bacillati</taxon>
        <taxon>Actinomycetota</taxon>
        <taxon>Actinomycetes</taxon>
        <taxon>Kitasatosporales</taxon>
        <taxon>Streptomycetaceae</taxon>
        <taxon>Streptomyces</taxon>
    </lineage>
</organism>